<evidence type="ECO:0000256" key="1">
    <source>
        <dbReference type="SAM" id="MobiDB-lite"/>
    </source>
</evidence>
<evidence type="ECO:0000313" key="3">
    <source>
        <dbReference type="Proteomes" id="UP000093343"/>
    </source>
</evidence>
<comment type="caution">
    <text evidence="2">The sequence shown here is derived from an EMBL/GenBank/DDBJ whole genome shotgun (WGS) entry which is preliminary data.</text>
</comment>
<accession>A0ABX2XRW1</accession>
<gene>
    <name evidence="2" type="ORF">FLP_00965</name>
</gene>
<feature type="region of interest" description="Disordered" evidence="1">
    <location>
        <begin position="1"/>
        <end position="77"/>
    </location>
</feature>
<evidence type="ECO:0000313" key="2">
    <source>
        <dbReference type="EMBL" id="OCB78304.1"/>
    </source>
</evidence>
<organism evidence="2 3">
    <name type="scientific">Flavobacterium piscis</name>
    <dbReference type="NCBI Taxonomy" id="1114874"/>
    <lineage>
        <taxon>Bacteria</taxon>
        <taxon>Pseudomonadati</taxon>
        <taxon>Bacteroidota</taxon>
        <taxon>Flavobacteriia</taxon>
        <taxon>Flavobacteriales</taxon>
        <taxon>Flavobacteriaceae</taxon>
        <taxon>Flavobacterium</taxon>
    </lineage>
</organism>
<name>A0ABX2XRW1_9FLAO</name>
<dbReference type="Proteomes" id="UP000093343">
    <property type="component" value="Unassembled WGS sequence"/>
</dbReference>
<reference evidence="3" key="1">
    <citation type="submission" date="2016-03" db="EMBL/GenBank/DDBJ databases">
        <title>Draft genome sequence of Paenibacillus glacialis DSM 22343.</title>
        <authorList>
            <person name="Shin S.-K."/>
            <person name="Yi H."/>
        </authorList>
    </citation>
    <scope>NUCLEOTIDE SEQUENCE [LARGE SCALE GENOMIC DNA]</scope>
    <source>
        <strain evidence="3">CCUG 60099</strain>
    </source>
</reference>
<feature type="compositionally biased region" description="Basic and acidic residues" evidence="1">
    <location>
        <begin position="1"/>
        <end position="17"/>
    </location>
</feature>
<keyword evidence="3" id="KW-1185">Reference proteome</keyword>
<proteinExistence type="predicted"/>
<sequence>MKDIAKDLIENDPREGSQTDMDTQENNEAENDSFETIAPGKENPVRKEFEIGQLGNEQLREDRQSDDGQYDVNDGNA</sequence>
<feature type="compositionally biased region" description="Acidic residues" evidence="1">
    <location>
        <begin position="22"/>
        <end position="33"/>
    </location>
</feature>
<protein>
    <submittedName>
        <fullName evidence="2">Uncharacterized protein</fullName>
    </submittedName>
</protein>
<dbReference type="EMBL" id="LVEN01000001">
    <property type="protein sequence ID" value="OCB78304.1"/>
    <property type="molecule type" value="Genomic_DNA"/>
</dbReference>